<dbReference type="Gene3D" id="1.10.390.10">
    <property type="entry name" value="Neutral Protease Domain 2"/>
    <property type="match status" value="1"/>
</dbReference>
<sequence>MPMTLQFPAPLKGTFKFSLRLGLVLMLALAVIPSGVWSFSGDPIHHHFLQIELEPSSRFARIEDTIQFKPPKENCESFTFYLHADLKLNRHQVPAGWQMHISNHKSAEPQLVKIEITKSRSATCPEIFSMVLDYSGILYDPEADDPAGSSGFFFSGASYFYPQSKGPSPLVTFEMQVSLPGPWQAVSQGKRSGDHFSGARRIVSWKSSRPSEEIYLIGNQFHIYEAKHNGLSLYAFLLEEEDELADRYLQTVKGYIDFYSRLLGPYPYEKFALVENSRQTGYGMPSFTLMGSRIIRFPFILHSSYPHEILHNWWGNGVFPDLGQGNWSEGLTAYLADHLLLELKGKGAQYRFQEMMKFSNYVNKENDFPLSAFGYRDSMASQAIGYAKL</sequence>
<evidence type="ECO:0000313" key="1">
    <source>
        <dbReference type="EMBL" id="SVB97965.1"/>
    </source>
</evidence>
<feature type="non-terminal residue" evidence="1">
    <location>
        <position position="389"/>
    </location>
</feature>
<reference evidence="1" key="1">
    <citation type="submission" date="2018-05" db="EMBL/GenBank/DDBJ databases">
        <authorList>
            <person name="Lanie J.A."/>
            <person name="Ng W.-L."/>
            <person name="Kazmierczak K.M."/>
            <person name="Andrzejewski T.M."/>
            <person name="Davidsen T.M."/>
            <person name="Wayne K.J."/>
            <person name="Tettelin H."/>
            <person name="Glass J.I."/>
            <person name="Rusch D."/>
            <person name="Podicherti R."/>
            <person name="Tsui H.-C.T."/>
            <person name="Winkler M.E."/>
        </authorList>
    </citation>
    <scope>NUCLEOTIDE SEQUENCE</scope>
</reference>
<evidence type="ECO:0008006" key="2">
    <source>
        <dbReference type="Google" id="ProtNLM"/>
    </source>
</evidence>
<dbReference type="InterPro" id="IPR027268">
    <property type="entry name" value="Peptidase_M4/M1_CTD_sf"/>
</dbReference>
<dbReference type="AlphaFoldDB" id="A0A382IF32"/>
<dbReference type="SUPFAM" id="SSF55486">
    <property type="entry name" value="Metalloproteases ('zincins'), catalytic domain"/>
    <property type="match status" value="1"/>
</dbReference>
<accession>A0A382IF32</accession>
<organism evidence="1">
    <name type="scientific">marine metagenome</name>
    <dbReference type="NCBI Taxonomy" id="408172"/>
    <lineage>
        <taxon>unclassified sequences</taxon>
        <taxon>metagenomes</taxon>
        <taxon>ecological metagenomes</taxon>
    </lineage>
</organism>
<protein>
    <recommendedName>
        <fullName evidence="2">Peptidase M1 membrane alanine aminopeptidase domain-containing protein</fullName>
    </recommendedName>
</protein>
<dbReference type="EMBL" id="UINC01066855">
    <property type="protein sequence ID" value="SVB97965.1"/>
    <property type="molecule type" value="Genomic_DNA"/>
</dbReference>
<gene>
    <name evidence="1" type="ORF">METZ01_LOCUS250819</name>
</gene>
<proteinExistence type="predicted"/>
<name>A0A382IF32_9ZZZZ</name>